<feature type="chain" id="PRO_5032902837" evidence="1">
    <location>
        <begin position="25"/>
        <end position="884"/>
    </location>
</feature>
<evidence type="ECO:0000256" key="1">
    <source>
        <dbReference type="SAM" id="SignalP"/>
    </source>
</evidence>
<reference evidence="2" key="1">
    <citation type="submission" date="2021-02" db="EMBL/GenBank/DDBJ databases">
        <authorList>
            <person name="Nowell W R."/>
        </authorList>
    </citation>
    <scope>NUCLEOTIDE SEQUENCE</scope>
</reference>
<sequence>MTLMMAGYRFISICVFAFVLEVRSTDPSCKGVLNTNEILREEPRFVSSIGNGKRYVVGSGYDKIHILHVYGGTPYDMGYAYGKLMSEELKQLVPEYFTYLENKVESLIKELPPLVAKWIAELGLKGALDLNYDITRIYTPPWYDEELRGLAAGSGISYQDIRRLNLLPELIKAACTVLGAWGESTVTTTTLLHLRSLDWDENAPIAKYAAITVYHPNASYEGYTEHYHNYYKQNYSTSHTFANFGYTGLIGSIGAYNDVSVGLGQKVWITKEQDITSRLGNPWTYVLRDVIQFSDSIDTALTMLLNAKRTCSVHLGLGEYHRNTSSASERTIDFLGIEYSAKEFNVFSWKDMYNTPNHPILNDVVYWDPYVQPSNNKCLGSLLIEHYGKLDPPTIIRNITSLLRTGNTLNLVLDYAENAAYLAYSAPDDPQGPLEAFNRVHTRIDMAKFVVQLADPNCNGKPNTNAIVRTAPVLVSSISNGKRFIVGSGYDKIHIVHLYGGTPYDMGYAYGKLMSKEIQALIPEYYEYLDKTIEDALKKLPPFVAKWIAELGLPGALDLTYEITRFYTPPWYDEELRGLAAGSGISYENLRRMNLLPELIKAACTVLGAWGESTTSSTLLHLRALDWDDKAPIAKYATVVVYHPNASYEGYTQNFHKYYRQENYKSHAFANFGYLGLIGSLSAYSEASIGLGEKVWITKETDITTRFGNPWTYVLRDVIQFADSIDTALTMIANAHRTCSIHLGLGAYERNATSHGDQNVGFRGIEYSAKELNIFNWQDMYNTPNHPILKDVVYWDKHVQPSNDPCLGSLLVGQYGHLNAANIIQNITSLSETGDALNLIMDYAENAAYIAYSAPDDPQGPLEAFNRAHTRLDMAQLFAEPSPK</sequence>
<proteinExistence type="predicted"/>
<keyword evidence="3" id="KW-1185">Reference proteome</keyword>
<name>A0A815I3U9_ADIRI</name>
<comment type="caution">
    <text evidence="2">The sequence shown here is derived from an EMBL/GenBank/DDBJ whole genome shotgun (WGS) entry which is preliminary data.</text>
</comment>
<evidence type="ECO:0000313" key="2">
    <source>
        <dbReference type="EMBL" id="CAF1360396.1"/>
    </source>
</evidence>
<keyword evidence="1" id="KW-0732">Signal</keyword>
<dbReference type="InterPro" id="IPR047803">
    <property type="entry name" value="DCD1A/B-like"/>
</dbReference>
<dbReference type="Gene3D" id="3.60.60.10">
    <property type="entry name" value="Penicillin V Acylase, Chain A"/>
    <property type="match status" value="1"/>
</dbReference>
<dbReference type="Proteomes" id="UP000663828">
    <property type="component" value="Unassembled WGS sequence"/>
</dbReference>
<dbReference type="AlphaFoldDB" id="A0A815I3U9"/>
<feature type="signal peptide" evidence="1">
    <location>
        <begin position="1"/>
        <end position="24"/>
    </location>
</feature>
<dbReference type="PANTHER" id="PTHR35190:SF2">
    <property type="entry name" value="PROTEIN DCD1B"/>
    <property type="match status" value="1"/>
</dbReference>
<dbReference type="PANTHER" id="PTHR35190">
    <property type="entry name" value="PROTEIN DCD1B"/>
    <property type="match status" value="1"/>
</dbReference>
<gene>
    <name evidence="2" type="ORF">XAT740_LOCUS31982</name>
</gene>
<organism evidence="2 3">
    <name type="scientific">Adineta ricciae</name>
    <name type="common">Rotifer</name>
    <dbReference type="NCBI Taxonomy" id="249248"/>
    <lineage>
        <taxon>Eukaryota</taxon>
        <taxon>Metazoa</taxon>
        <taxon>Spiralia</taxon>
        <taxon>Gnathifera</taxon>
        <taxon>Rotifera</taxon>
        <taxon>Eurotatoria</taxon>
        <taxon>Bdelloidea</taxon>
        <taxon>Adinetida</taxon>
        <taxon>Adinetidae</taxon>
        <taxon>Adineta</taxon>
    </lineage>
</organism>
<evidence type="ECO:0000313" key="3">
    <source>
        <dbReference type="Proteomes" id="UP000663828"/>
    </source>
</evidence>
<dbReference type="EMBL" id="CAJNOR010002950">
    <property type="protein sequence ID" value="CAF1360396.1"/>
    <property type="molecule type" value="Genomic_DNA"/>
</dbReference>
<protein>
    <submittedName>
        <fullName evidence="2">Uncharacterized protein</fullName>
    </submittedName>
</protein>
<accession>A0A815I3U9</accession>